<organism evidence="2 3">
    <name type="scientific">Nyssa sinensis</name>
    <dbReference type="NCBI Taxonomy" id="561372"/>
    <lineage>
        <taxon>Eukaryota</taxon>
        <taxon>Viridiplantae</taxon>
        <taxon>Streptophyta</taxon>
        <taxon>Embryophyta</taxon>
        <taxon>Tracheophyta</taxon>
        <taxon>Spermatophyta</taxon>
        <taxon>Magnoliopsida</taxon>
        <taxon>eudicotyledons</taxon>
        <taxon>Gunneridae</taxon>
        <taxon>Pentapetalae</taxon>
        <taxon>asterids</taxon>
        <taxon>Cornales</taxon>
        <taxon>Nyssaceae</taxon>
        <taxon>Nyssa</taxon>
    </lineage>
</organism>
<proteinExistence type="predicted"/>
<dbReference type="EMBL" id="CM018034">
    <property type="protein sequence ID" value="KAA8543480.1"/>
    <property type="molecule type" value="Genomic_DNA"/>
</dbReference>
<evidence type="ECO:0000313" key="3">
    <source>
        <dbReference type="Proteomes" id="UP000325577"/>
    </source>
</evidence>
<protein>
    <submittedName>
        <fullName evidence="2">Uncharacterized protein</fullName>
    </submittedName>
</protein>
<dbReference type="OrthoDB" id="839271at2759"/>
<sequence length="319" mass="36967">MIRTKINMLPKDPFVEFFAIFLSSCDSRSYKKELWAASYSLLVFSIYLTAARRNQVWEASTKERAVLKLVHPGRYVEIHTEPITAEEVLRKNPRHCIARPDVFKFPWIVVRQESVLLPGNVFYIVPNRTIYHLLKARGQREQSSSQQNQSPKNDEHRRHPKQTAPRRSCARMTPMNENHRGCFLIQFHNMPGKRRRPQEQDPDESPTKQSNVESQNISTSQEFDHVTPEDSSVEITSFQTEVYHSDESNISEAQPENENGNLQIASSEPVNTLKSCLRKQDSVRRSQNFRVTEKTDEEKGSAESLNFMGIEMHIYLESS</sequence>
<dbReference type="Pfam" id="PF14009">
    <property type="entry name" value="PADRE"/>
    <property type="match status" value="1"/>
</dbReference>
<name>A0A5J5BMR6_9ASTE</name>
<dbReference type="InterPro" id="IPR025322">
    <property type="entry name" value="PADRE_dom"/>
</dbReference>
<accession>A0A5J5BMR6</accession>
<dbReference type="Proteomes" id="UP000325577">
    <property type="component" value="Linkage Group LG11"/>
</dbReference>
<dbReference type="PANTHER" id="PTHR33052">
    <property type="entry name" value="DUF4228 DOMAIN PROTEIN-RELATED"/>
    <property type="match status" value="1"/>
</dbReference>
<evidence type="ECO:0000256" key="1">
    <source>
        <dbReference type="SAM" id="MobiDB-lite"/>
    </source>
</evidence>
<dbReference type="AlphaFoldDB" id="A0A5J5BMR6"/>
<evidence type="ECO:0000313" key="2">
    <source>
        <dbReference type="EMBL" id="KAA8543480.1"/>
    </source>
</evidence>
<gene>
    <name evidence="2" type="ORF">F0562_021025</name>
</gene>
<reference evidence="2 3" key="1">
    <citation type="submission" date="2019-09" db="EMBL/GenBank/DDBJ databases">
        <title>A chromosome-level genome assembly of the Chinese tupelo Nyssa sinensis.</title>
        <authorList>
            <person name="Yang X."/>
            <person name="Kang M."/>
            <person name="Yang Y."/>
            <person name="Xiong H."/>
            <person name="Wang M."/>
            <person name="Zhang Z."/>
            <person name="Wang Z."/>
            <person name="Wu H."/>
            <person name="Ma T."/>
            <person name="Liu J."/>
            <person name="Xi Z."/>
        </authorList>
    </citation>
    <scope>NUCLEOTIDE SEQUENCE [LARGE SCALE GENOMIC DNA]</scope>
    <source>
        <strain evidence="2">J267</strain>
        <tissue evidence="2">Leaf</tissue>
    </source>
</reference>
<feature type="region of interest" description="Disordered" evidence="1">
    <location>
        <begin position="190"/>
        <end position="230"/>
    </location>
</feature>
<feature type="region of interest" description="Disordered" evidence="1">
    <location>
        <begin position="137"/>
        <end position="175"/>
    </location>
</feature>
<keyword evidence="3" id="KW-1185">Reference proteome</keyword>
<feature type="compositionally biased region" description="Polar residues" evidence="1">
    <location>
        <begin position="207"/>
        <end position="221"/>
    </location>
</feature>